<dbReference type="Pfam" id="PF01743">
    <property type="entry name" value="PolyA_pol"/>
    <property type="match status" value="2"/>
</dbReference>
<dbReference type="InterPro" id="IPR043519">
    <property type="entry name" value="NT_sf"/>
</dbReference>
<reference evidence="7" key="1">
    <citation type="submission" date="2017-08" db="EMBL/GenBank/DDBJ databases">
        <authorList>
            <person name="Polle J.E."/>
            <person name="Barry K."/>
            <person name="Cushman J."/>
            <person name="Schmutz J."/>
            <person name="Tran D."/>
            <person name="Hathwaick L.T."/>
            <person name="Yim W.C."/>
            <person name="Jenkins J."/>
            <person name="Mckie-Krisberg Z.M."/>
            <person name="Prochnik S."/>
            <person name="Lindquist E."/>
            <person name="Dockter R.B."/>
            <person name="Adam C."/>
            <person name="Molina H."/>
            <person name="Bunkerborg J."/>
            <person name="Jin E."/>
            <person name="Buchheim M."/>
            <person name="Magnuson J."/>
        </authorList>
    </citation>
    <scope>NUCLEOTIDE SEQUENCE</scope>
    <source>
        <strain evidence="7">CCAP 19/18</strain>
    </source>
</reference>
<accession>A0ABQ7G879</accession>
<feature type="domain" description="Poly A polymerase head" evidence="6">
    <location>
        <begin position="197"/>
        <end position="225"/>
    </location>
</feature>
<keyword evidence="8" id="KW-1185">Reference proteome</keyword>
<dbReference type="PANTHER" id="PTHR13734">
    <property type="entry name" value="TRNA-NUCLEOTIDYLTRANSFERASE"/>
    <property type="match status" value="1"/>
</dbReference>
<gene>
    <name evidence="7" type="ORF">DUNSADRAFT_13989</name>
</gene>
<evidence type="ECO:0000259" key="6">
    <source>
        <dbReference type="Pfam" id="PF01743"/>
    </source>
</evidence>
<organism evidence="7 8">
    <name type="scientific">Dunaliella salina</name>
    <name type="common">Green alga</name>
    <name type="synonym">Protococcus salinus</name>
    <dbReference type="NCBI Taxonomy" id="3046"/>
    <lineage>
        <taxon>Eukaryota</taxon>
        <taxon>Viridiplantae</taxon>
        <taxon>Chlorophyta</taxon>
        <taxon>core chlorophytes</taxon>
        <taxon>Chlorophyceae</taxon>
        <taxon>CS clade</taxon>
        <taxon>Chlamydomonadales</taxon>
        <taxon>Dunaliellaceae</taxon>
        <taxon>Dunaliella</taxon>
    </lineage>
</organism>
<name>A0ABQ7G879_DUNSA</name>
<evidence type="ECO:0000256" key="5">
    <source>
        <dbReference type="SAM" id="MobiDB-lite"/>
    </source>
</evidence>
<comment type="similarity">
    <text evidence="1 4">Belongs to the tRNA nucleotidyltransferase/poly(A) polymerase family.</text>
</comment>
<evidence type="ECO:0000256" key="2">
    <source>
        <dbReference type="ARBA" id="ARBA00022679"/>
    </source>
</evidence>
<dbReference type="Proteomes" id="UP000815325">
    <property type="component" value="Unassembled WGS sequence"/>
</dbReference>
<evidence type="ECO:0000313" key="8">
    <source>
        <dbReference type="Proteomes" id="UP000815325"/>
    </source>
</evidence>
<dbReference type="SUPFAM" id="SSF81301">
    <property type="entry name" value="Nucleotidyltransferase"/>
    <property type="match status" value="1"/>
</dbReference>
<dbReference type="CDD" id="cd05398">
    <property type="entry name" value="NT_ClassII-CCAase"/>
    <property type="match status" value="1"/>
</dbReference>
<feature type="domain" description="Poly A polymerase head" evidence="6">
    <location>
        <begin position="286"/>
        <end position="342"/>
    </location>
</feature>
<dbReference type="EMBL" id="MU070003">
    <property type="protein sequence ID" value="KAF5830819.1"/>
    <property type="molecule type" value="Genomic_DNA"/>
</dbReference>
<keyword evidence="3 4" id="KW-0694">RNA-binding</keyword>
<evidence type="ECO:0000313" key="7">
    <source>
        <dbReference type="EMBL" id="KAF5830819.1"/>
    </source>
</evidence>
<dbReference type="SUPFAM" id="SSF81891">
    <property type="entry name" value="Poly A polymerase C-terminal region-like"/>
    <property type="match status" value="1"/>
</dbReference>
<dbReference type="Gene3D" id="3.30.460.10">
    <property type="entry name" value="Beta Polymerase, domain 2"/>
    <property type="match status" value="1"/>
</dbReference>
<sequence length="665" mass="72201">MSTFLLPPPGVAKICIHALSMRSLRLAASSASAAPLLQPVHQPSPLMQSAHPLVPCLLRAAALEAHAFSSTSATSQHQHTAAVSAQEPFAQPQHSVHADHLSSLMPYKRETHPITNKPHAHNPLSRGNCTLEVYRLPGWVPPASKSRSDSQLPLLSVPEATTAACAAINATPGSQQAHLLESAIQIIAKLREENELAYISGGWVRDALLGRPSADIDIATSASVQTQVPLHMCAPKGPRSRKPSSVNAADGRPARGFMQVPLCMHDYHTKQLTRGMARLTRPGLQFEVAQFRGPIRENVMGSAYLDACLRDFTINAIFFDPLTGDVLDFVGGVQDLKNKVLRMPPYGLSPHKATDVFSTDPIRVLRAVRFASGFGLTVDASVTKREIAKHAHRCKFDTPEANRGALNLGNRRLHKELHKLASTVHSSPWGSAAVPHGLALAAELGVLQAMFPSIAKDPDDGQDLGYLTPPLVRRVQDVLPVHCPIELRLAALVNPWAPATALGQLDGLLLSMKDQSQPGPQQLLWDMEPVEVALQYVHFLAGLFKPLEDQEPDSPLWRDGLALMSYIDSQDKAAYIRLLVHKHALAFEAAALAHLSNDEDDLPSPADGTATYASNCSDDSSSSPQAFVASRLRLVRSVWAADIKMHAESQARMEERRRMSGLQQV</sequence>
<feature type="region of interest" description="Disordered" evidence="5">
    <location>
        <begin position="599"/>
        <end position="623"/>
    </location>
</feature>
<keyword evidence="2 4" id="KW-0808">Transferase</keyword>
<dbReference type="PANTHER" id="PTHR13734:SF5">
    <property type="entry name" value="CCA TRNA NUCLEOTIDYLTRANSFERASE, MITOCHONDRIAL"/>
    <property type="match status" value="1"/>
</dbReference>
<dbReference type="InterPro" id="IPR002646">
    <property type="entry name" value="PolA_pol_head_dom"/>
</dbReference>
<evidence type="ECO:0000256" key="1">
    <source>
        <dbReference type="ARBA" id="ARBA00007265"/>
    </source>
</evidence>
<evidence type="ECO:0000256" key="4">
    <source>
        <dbReference type="RuleBase" id="RU003953"/>
    </source>
</evidence>
<protein>
    <recommendedName>
        <fullName evidence="6">Poly A polymerase head domain-containing protein</fullName>
    </recommendedName>
</protein>
<comment type="caution">
    <text evidence="7">The sequence shown here is derived from an EMBL/GenBank/DDBJ whole genome shotgun (WGS) entry which is preliminary data.</text>
</comment>
<evidence type="ECO:0000256" key="3">
    <source>
        <dbReference type="ARBA" id="ARBA00022884"/>
    </source>
</evidence>
<proteinExistence type="inferred from homology"/>
<dbReference type="Gene3D" id="1.10.3090.10">
    <property type="entry name" value="cca-adding enzyme, domain 2"/>
    <property type="match status" value="1"/>
</dbReference>